<evidence type="ECO:0000256" key="3">
    <source>
        <dbReference type="ARBA" id="ARBA00022741"/>
    </source>
</evidence>
<dbReference type="GO" id="GO:0005524">
    <property type="term" value="F:ATP binding"/>
    <property type="evidence" value="ECO:0007669"/>
    <property type="project" value="UniProtKB-KW"/>
</dbReference>
<comment type="catalytic activity">
    <reaction evidence="7">
        <text>CMP + ATP = CDP + ADP</text>
        <dbReference type="Rhea" id="RHEA:11600"/>
        <dbReference type="ChEBI" id="CHEBI:30616"/>
        <dbReference type="ChEBI" id="CHEBI:58069"/>
        <dbReference type="ChEBI" id="CHEBI:60377"/>
        <dbReference type="ChEBI" id="CHEBI:456216"/>
        <dbReference type="EC" id="2.7.4.25"/>
    </reaction>
</comment>
<feature type="domain" description="Cytidylate kinase" evidence="8">
    <location>
        <begin position="8"/>
        <end position="110"/>
    </location>
</feature>
<evidence type="ECO:0000256" key="4">
    <source>
        <dbReference type="ARBA" id="ARBA00022777"/>
    </source>
</evidence>
<evidence type="ECO:0000313" key="9">
    <source>
        <dbReference type="EMBL" id="SVC18182.1"/>
    </source>
</evidence>
<evidence type="ECO:0000256" key="5">
    <source>
        <dbReference type="ARBA" id="ARBA00022840"/>
    </source>
</evidence>
<dbReference type="GO" id="GO:0036431">
    <property type="term" value="F:dCMP kinase activity"/>
    <property type="evidence" value="ECO:0007669"/>
    <property type="project" value="InterPro"/>
</dbReference>
<dbReference type="GO" id="GO:0006139">
    <property type="term" value="P:nucleobase-containing compound metabolic process"/>
    <property type="evidence" value="ECO:0007669"/>
    <property type="project" value="InterPro"/>
</dbReference>
<dbReference type="Pfam" id="PF02224">
    <property type="entry name" value="Cytidylate_kin"/>
    <property type="match status" value="1"/>
</dbReference>
<keyword evidence="3" id="KW-0547">Nucleotide-binding</keyword>
<proteinExistence type="predicted"/>
<evidence type="ECO:0000256" key="1">
    <source>
        <dbReference type="ARBA" id="ARBA00012906"/>
    </source>
</evidence>
<dbReference type="SUPFAM" id="SSF52540">
    <property type="entry name" value="P-loop containing nucleoside triphosphate hydrolases"/>
    <property type="match status" value="1"/>
</dbReference>
<reference evidence="9" key="1">
    <citation type="submission" date="2018-05" db="EMBL/GenBank/DDBJ databases">
        <authorList>
            <person name="Lanie J.A."/>
            <person name="Ng W.-L."/>
            <person name="Kazmierczak K.M."/>
            <person name="Andrzejewski T.M."/>
            <person name="Davidsen T.M."/>
            <person name="Wayne K.J."/>
            <person name="Tettelin H."/>
            <person name="Glass J.I."/>
            <person name="Rusch D."/>
            <person name="Podicherti R."/>
            <person name="Tsui H.-C.T."/>
            <person name="Winkler M.E."/>
        </authorList>
    </citation>
    <scope>NUCLEOTIDE SEQUENCE</scope>
</reference>
<dbReference type="EMBL" id="UINC01077761">
    <property type="protein sequence ID" value="SVC18182.1"/>
    <property type="molecule type" value="Genomic_DNA"/>
</dbReference>
<dbReference type="AlphaFoldDB" id="A0A382K418"/>
<evidence type="ECO:0000256" key="7">
    <source>
        <dbReference type="ARBA" id="ARBA00048478"/>
    </source>
</evidence>
<dbReference type="Gene3D" id="3.40.50.300">
    <property type="entry name" value="P-loop containing nucleotide triphosphate hydrolases"/>
    <property type="match status" value="1"/>
</dbReference>
<dbReference type="EC" id="2.7.4.25" evidence="1"/>
<sequence>MPFEISVIAIDGPAAAGKTAVGRELAQTLGFACLDTGIMYRAVTWLALRSDISVDDTTSLGEIARANPIELVANDNTKVAIAGLTLGTELREPCVDSNVSAVAKATAVRRE</sequence>
<keyword evidence="5" id="KW-0067">ATP-binding</keyword>
<organism evidence="9">
    <name type="scientific">marine metagenome</name>
    <dbReference type="NCBI Taxonomy" id="408172"/>
    <lineage>
        <taxon>unclassified sequences</taxon>
        <taxon>metagenomes</taxon>
        <taxon>ecological metagenomes</taxon>
    </lineage>
</organism>
<comment type="catalytic activity">
    <reaction evidence="6">
        <text>dCMP + ATP = dCDP + ADP</text>
        <dbReference type="Rhea" id="RHEA:25094"/>
        <dbReference type="ChEBI" id="CHEBI:30616"/>
        <dbReference type="ChEBI" id="CHEBI:57566"/>
        <dbReference type="ChEBI" id="CHEBI:58593"/>
        <dbReference type="ChEBI" id="CHEBI:456216"/>
        <dbReference type="EC" id="2.7.4.25"/>
    </reaction>
</comment>
<accession>A0A382K418</accession>
<name>A0A382K418_9ZZZZ</name>
<gene>
    <name evidence="9" type="ORF">METZ01_LOCUS271036</name>
</gene>
<dbReference type="InterPro" id="IPR011994">
    <property type="entry name" value="Cytidylate_kinase_dom"/>
</dbReference>
<evidence type="ECO:0000259" key="8">
    <source>
        <dbReference type="Pfam" id="PF02224"/>
    </source>
</evidence>
<evidence type="ECO:0000256" key="6">
    <source>
        <dbReference type="ARBA" id="ARBA00047615"/>
    </source>
</evidence>
<dbReference type="InterPro" id="IPR027417">
    <property type="entry name" value="P-loop_NTPase"/>
</dbReference>
<feature type="non-terminal residue" evidence="9">
    <location>
        <position position="111"/>
    </location>
</feature>
<keyword evidence="2" id="KW-0808">Transferase</keyword>
<keyword evidence="4" id="KW-0418">Kinase</keyword>
<protein>
    <recommendedName>
        <fullName evidence="1">(d)CMP kinase</fullName>
        <ecNumber evidence="1">2.7.4.25</ecNumber>
    </recommendedName>
</protein>
<evidence type="ECO:0000256" key="2">
    <source>
        <dbReference type="ARBA" id="ARBA00022679"/>
    </source>
</evidence>